<evidence type="ECO:0000313" key="2">
    <source>
        <dbReference type="Proteomes" id="UP000239866"/>
    </source>
</evidence>
<dbReference type="AlphaFoldDB" id="A0A2T1K4K3"/>
<name>A0A2T1K4K3_9GAMM</name>
<dbReference type="OrthoDB" id="9806825at2"/>
<accession>A0A2T1K4K3</accession>
<dbReference type="EMBL" id="PXNP01000109">
    <property type="protein sequence ID" value="PSF05000.1"/>
    <property type="molecule type" value="Genomic_DNA"/>
</dbReference>
<protein>
    <recommendedName>
        <fullName evidence="3">Outer membrane lipoprotein BamD-like domain-containing protein</fullName>
    </recommendedName>
</protein>
<dbReference type="InterPro" id="IPR019734">
    <property type="entry name" value="TPR_rpt"/>
</dbReference>
<dbReference type="Proteomes" id="UP000239866">
    <property type="component" value="Unassembled WGS sequence"/>
</dbReference>
<dbReference type="SMART" id="SM00028">
    <property type="entry name" value="TPR"/>
    <property type="match status" value="4"/>
</dbReference>
<gene>
    <name evidence="1" type="ORF">C7H09_17530</name>
</gene>
<evidence type="ECO:0008006" key="3">
    <source>
        <dbReference type="Google" id="ProtNLM"/>
    </source>
</evidence>
<reference evidence="1 2" key="1">
    <citation type="submission" date="2018-03" db="EMBL/GenBank/DDBJ databases">
        <title>Marinobacter brunus sp. nov., a marine bacterium of Gamma-proteobacteria isolated from the surface seawater of the South China Sea.</title>
        <authorList>
            <person name="Cheng H."/>
            <person name="Wu Y.-H."/>
            <person name="Xamxidin M."/>
            <person name="Xu X.-W."/>
        </authorList>
    </citation>
    <scope>NUCLEOTIDE SEQUENCE [LARGE SCALE GENOMIC DNA]</scope>
    <source>
        <strain evidence="1 2">NH169-3</strain>
    </source>
</reference>
<evidence type="ECO:0000313" key="1">
    <source>
        <dbReference type="EMBL" id="PSF05000.1"/>
    </source>
</evidence>
<dbReference type="Pfam" id="PF14559">
    <property type="entry name" value="TPR_19"/>
    <property type="match status" value="1"/>
</dbReference>
<sequence length="921" mass="103156">MGVPLASAPLMAQESFRVELGRDGETLGDIRPVFLKFDSRPLPAIAPEEVVRRYQRLFEISEEPDVRVDALNRLHRIRNRAGEELGYSAEQEIRDYREIIGSYEALLGDSSFPAQVDDLLYQLAKAHAMAGQPDLSIQRLTELVDLYPGSALAPEARFRIAEAAFSAGEFAEAEARYRRVVESAQHPELVSKARYMQGWSQFKQGAAAWPRAAETFMAVLDLDIPGAAELDGLSGSAQARVGDSFRILAHMARKSGGTESLSSWLGNRSPGVWHYLLYDRQADLHAFDGRYRKGVQVNQAFLARYPAHRAAADFAEQSVSFWLQAGQESQARSAREDYVARFASEARYQSLNDHHQVIWGQYSRSLADYYYAQGVSATGPENRTPALLKAADYFEALAPRAPEPGPLHYLAGDASLLAQAYERALAHYLAAAYEYPGEKSRDAAWAAIRIYHDRLEAASTQQWQSLMQTLVAEERRYSSLFGSDHRISGLRVDLANRWQQGGHHQNALTFATRALSWSDISPTDRYGAWLVAARVHQNQGDYGQAESAWRQALGLVDEVGAEGADKPGILEQLATVIYRQAEQAVARQETDLAVAHFQRIENVLPGTEIAIRARFDGANTLLGASRWLSAINELHRFQVDYPRHQLVSAIGEKLILAYQKSGQPRKAAAVLLQVAEKADNPWPARLRAAEIYHSIGDLASRNELYSTWLVAVQEPGTASGHLARQQIRHRLITSVDGPGADPWRKQLLDQERASDWHSDETLRWAADAAFYFADQAIADFNDVALDHPLASSLARKRRAMERARELLQDAASFGGNEVLSRVAFHRAELYRALAAALIASEVPDELNELETMQYRMLLEEQAYPLEEKALELHARNHQRIVEAGSDPWVERSLKVLADLYPARYQRSLRWMTWTTEDSTDV</sequence>
<organism evidence="1 2">
    <name type="scientific">Marinobacter fuscus</name>
    <dbReference type="NCBI Taxonomy" id="2109942"/>
    <lineage>
        <taxon>Bacteria</taxon>
        <taxon>Pseudomonadati</taxon>
        <taxon>Pseudomonadota</taxon>
        <taxon>Gammaproteobacteria</taxon>
        <taxon>Pseudomonadales</taxon>
        <taxon>Marinobacteraceae</taxon>
        <taxon>Marinobacter</taxon>
    </lineage>
</organism>
<proteinExistence type="predicted"/>
<dbReference type="Gene3D" id="1.25.40.10">
    <property type="entry name" value="Tetratricopeptide repeat domain"/>
    <property type="match status" value="3"/>
</dbReference>
<dbReference type="SUPFAM" id="SSF48452">
    <property type="entry name" value="TPR-like"/>
    <property type="match status" value="2"/>
</dbReference>
<dbReference type="InterPro" id="IPR011990">
    <property type="entry name" value="TPR-like_helical_dom_sf"/>
</dbReference>
<keyword evidence="2" id="KW-1185">Reference proteome</keyword>
<comment type="caution">
    <text evidence="1">The sequence shown here is derived from an EMBL/GenBank/DDBJ whole genome shotgun (WGS) entry which is preliminary data.</text>
</comment>